<evidence type="ECO:0000256" key="4">
    <source>
        <dbReference type="HAMAP-Rule" id="MF_00063"/>
    </source>
</evidence>
<reference evidence="7" key="1">
    <citation type="submission" date="2023-07" db="EMBL/GenBank/DDBJ databases">
        <title>Conexibacter stalactiti sp. nov., isolated from stalactites in a lava cave and emended description of the genus Conexibacter.</title>
        <authorList>
            <person name="Lee S.D."/>
        </authorList>
    </citation>
    <scope>NUCLEOTIDE SEQUENCE [LARGE SCALE GENOMIC DNA]</scope>
    <source>
        <strain evidence="7">KCTC 39840</strain>
    </source>
</reference>
<dbReference type="Proteomes" id="UP001284601">
    <property type="component" value="Unassembled WGS sequence"/>
</dbReference>
<dbReference type="Gene3D" id="3.40.50.620">
    <property type="entry name" value="HUPs"/>
    <property type="match status" value="1"/>
</dbReference>
<evidence type="ECO:0000259" key="5">
    <source>
        <dbReference type="Pfam" id="PF01507"/>
    </source>
</evidence>
<dbReference type="PANTHER" id="PTHR46509">
    <property type="entry name" value="PHOSPHOADENOSINE PHOSPHOSULFATE REDUCTASE"/>
    <property type="match status" value="1"/>
</dbReference>
<comment type="cofactor">
    <cofactor evidence="4">
        <name>[4Fe-4S] cluster</name>
        <dbReference type="ChEBI" id="CHEBI:49883"/>
    </cofactor>
    <text evidence="4">Binds 1 [4Fe-4S] cluster per subunit.</text>
</comment>
<comment type="subcellular location">
    <subcellularLocation>
        <location evidence="4">Cytoplasm</location>
    </subcellularLocation>
</comment>
<feature type="domain" description="Phosphoadenosine phosphosulphate reductase" evidence="5">
    <location>
        <begin position="35"/>
        <end position="204"/>
    </location>
</feature>
<dbReference type="InterPro" id="IPR004511">
    <property type="entry name" value="PAPS/APS_Rdtase"/>
</dbReference>
<feature type="binding site" evidence="4">
    <location>
        <position position="116"/>
    </location>
    <ligand>
        <name>[4Fe-4S] cluster</name>
        <dbReference type="ChEBI" id="CHEBI:49883"/>
    </ligand>
</feature>
<dbReference type="PANTHER" id="PTHR46509:SF1">
    <property type="entry name" value="PHOSPHOADENOSINE PHOSPHOSULFATE REDUCTASE"/>
    <property type="match status" value="1"/>
</dbReference>
<dbReference type="HAMAP" id="MF_00063">
    <property type="entry name" value="CysH"/>
    <property type="match status" value="1"/>
</dbReference>
<feature type="binding site" evidence="4">
    <location>
        <position position="115"/>
    </location>
    <ligand>
        <name>[4Fe-4S] cluster</name>
        <dbReference type="ChEBI" id="CHEBI:49883"/>
    </ligand>
</feature>
<evidence type="ECO:0000256" key="3">
    <source>
        <dbReference type="ARBA" id="ARBA00024327"/>
    </source>
</evidence>
<gene>
    <name evidence="4" type="primary">cysH</name>
    <name evidence="6" type="ORF">R7226_04630</name>
</gene>
<keyword evidence="4" id="KW-0963">Cytoplasm</keyword>
<dbReference type="GO" id="GO:0004604">
    <property type="term" value="F:phosphoadenylyl-sulfate reductase (thioredoxin) activity"/>
    <property type="evidence" value="ECO:0007669"/>
    <property type="project" value="UniProtKB-EC"/>
</dbReference>
<dbReference type="Pfam" id="PF01507">
    <property type="entry name" value="PAPS_reduct"/>
    <property type="match status" value="1"/>
</dbReference>
<dbReference type="RefSeq" id="WP_318595868.1">
    <property type="nucleotide sequence ID" value="NZ_JAWSTH010000007.1"/>
</dbReference>
<dbReference type="EC" id="1.8.4.10" evidence="4"/>
<keyword evidence="7" id="KW-1185">Reference proteome</keyword>
<comment type="caution">
    <text evidence="6">The sequence shown here is derived from an EMBL/GenBank/DDBJ whole genome shotgun (WGS) entry which is preliminary data.</text>
</comment>
<proteinExistence type="inferred from homology"/>
<dbReference type="SUPFAM" id="SSF52402">
    <property type="entry name" value="Adenine nucleotide alpha hydrolases-like"/>
    <property type="match status" value="1"/>
</dbReference>
<reference evidence="6 7" key="2">
    <citation type="submission" date="2023-10" db="EMBL/GenBank/DDBJ databases">
        <authorList>
            <person name="Han X.F."/>
        </authorList>
    </citation>
    <scope>NUCLEOTIDE SEQUENCE [LARGE SCALE GENOMIC DNA]</scope>
    <source>
        <strain evidence="6 7">KCTC 39840</strain>
    </source>
</reference>
<dbReference type="PIRSF" id="PIRSF000857">
    <property type="entry name" value="PAPS_reductase"/>
    <property type="match status" value="1"/>
</dbReference>
<dbReference type="NCBIfam" id="NF002537">
    <property type="entry name" value="PRK02090.1"/>
    <property type="match status" value="1"/>
</dbReference>
<protein>
    <recommendedName>
        <fullName evidence="4">Adenosine 5'-phosphosulfate reductase</fullName>
        <shortName evidence="4">APS reductase</shortName>
        <ecNumber evidence="4">1.8.4.10</ecNumber>
    </recommendedName>
    <alternativeName>
        <fullName evidence="4">5'-adenylylsulfate reductase</fullName>
    </alternativeName>
    <alternativeName>
        <fullName evidence="4">Thioredoxin-dependent 5'-adenylylsulfate reductase</fullName>
    </alternativeName>
</protein>
<comment type="catalytic activity">
    <reaction evidence="4">
        <text>[thioredoxin]-disulfide + sulfite + AMP + 2 H(+) = adenosine 5'-phosphosulfate + [thioredoxin]-dithiol</text>
        <dbReference type="Rhea" id="RHEA:21976"/>
        <dbReference type="Rhea" id="RHEA-COMP:10698"/>
        <dbReference type="Rhea" id="RHEA-COMP:10700"/>
        <dbReference type="ChEBI" id="CHEBI:15378"/>
        <dbReference type="ChEBI" id="CHEBI:17359"/>
        <dbReference type="ChEBI" id="CHEBI:29950"/>
        <dbReference type="ChEBI" id="CHEBI:50058"/>
        <dbReference type="ChEBI" id="CHEBI:58243"/>
        <dbReference type="ChEBI" id="CHEBI:456215"/>
        <dbReference type="EC" id="1.8.4.10"/>
    </reaction>
</comment>
<name>A0ABU4HJW7_9ACTN</name>
<feature type="active site" description="Nucleophile; cysteine thiosulfonate intermediate" evidence="4">
    <location>
        <position position="220"/>
    </location>
</feature>
<comment type="pathway">
    <text evidence="3 4">Sulfur metabolism; hydrogen sulfide biosynthesis; sulfite from sulfate.</text>
</comment>
<dbReference type="CDD" id="cd23945">
    <property type="entry name" value="PAPS_reductase"/>
    <property type="match status" value="1"/>
</dbReference>
<organism evidence="6 7">
    <name type="scientific">Conexibacter stalactiti</name>
    <dbReference type="NCBI Taxonomy" id="1940611"/>
    <lineage>
        <taxon>Bacteria</taxon>
        <taxon>Bacillati</taxon>
        <taxon>Actinomycetota</taxon>
        <taxon>Thermoleophilia</taxon>
        <taxon>Solirubrobacterales</taxon>
        <taxon>Conexibacteraceae</taxon>
        <taxon>Conexibacter</taxon>
    </lineage>
</organism>
<comment type="similarity">
    <text evidence="1 4">Belongs to the PAPS reductase family. CysH subfamily.</text>
</comment>
<keyword evidence="4" id="KW-0408">Iron</keyword>
<comment type="function">
    <text evidence="4">Catalyzes the formation of sulfite from adenosine 5'-phosphosulfate (APS) using thioredoxin as an electron donor.</text>
</comment>
<keyword evidence="4" id="KW-0411">Iron-sulfur</keyword>
<dbReference type="EMBL" id="JAWSTH010000007">
    <property type="protein sequence ID" value="MDW5593608.1"/>
    <property type="molecule type" value="Genomic_DNA"/>
</dbReference>
<keyword evidence="2 4" id="KW-0560">Oxidoreductase</keyword>
<evidence type="ECO:0000313" key="6">
    <source>
        <dbReference type="EMBL" id="MDW5593608.1"/>
    </source>
</evidence>
<accession>A0ABU4HJW7</accession>
<sequence length="224" mass="25331">MSATAPIDSSLTDDAESLTASDVLTRMVERFHPRLFLACSFQQEESVLIDLLLRIEPNARIFTLDTGVLFPETYETWRTMEARYETEFEPWSGISLEQQAAEHGAALWEREPDACCAIRKVTPLREALSQVDAWIVGVRRDQAPTRANTPKIDWDAKHGIWKAAPLADWSERDVWRYIHQHDLPYNPLHDRGYASIGCTHCTVPAADRSGRWAGNGKVECGLHG</sequence>
<dbReference type="InterPro" id="IPR002500">
    <property type="entry name" value="PAPS_reduct_dom"/>
</dbReference>
<evidence type="ECO:0000256" key="1">
    <source>
        <dbReference type="ARBA" id="ARBA00009732"/>
    </source>
</evidence>
<feature type="binding site" evidence="4">
    <location>
        <position position="198"/>
    </location>
    <ligand>
        <name>[4Fe-4S] cluster</name>
        <dbReference type="ChEBI" id="CHEBI:49883"/>
    </ligand>
</feature>
<keyword evidence="4" id="KW-0479">Metal-binding</keyword>
<dbReference type="InterPro" id="IPR014729">
    <property type="entry name" value="Rossmann-like_a/b/a_fold"/>
</dbReference>
<feature type="binding site" evidence="4">
    <location>
        <position position="201"/>
    </location>
    <ligand>
        <name>[4Fe-4S] cluster</name>
        <dbReference type="ChEBI" id="CHEBI:49883"/>
    </ligand>
</feature>
<evidence type="ECO:0000313" key="7">
    <source>
        <dbReference type="Proteomes" id="UP001284601"/>
    </source>
</evidence>
<evidence type="ECO:0000256" key="2">
    <source>
        <dbReference type="ARBA" id="ARBA00023002"/>
    </source>
</evidence>
<dbReference type="NCBIfam" id="TIGR00434">
    <property type="entry name" value="cysH"/>
    <property type="match status" value="1"/>
</dbReference>